<keyword evidence="5" id="KW-1185">Reference proteome</keyword>
<dbReference type="GO" id="GO:0003723">
    <property type="term" value="F:RNA binding"/>
    <property type="evidence" value="ECO:0007669"/>
    <property type="project" value="UniProtKB-KW"/>
</dbReference>
<dbReference type="FunFam" id="3.40.50.10420:FF:000001">
    <property type="entry name" value="Methenyltetrahydrofolate synthase domain-containing protein"/>
    <property type="match status" value="1"/>
</dbReference>
<dbReference type="InterPro" id="IPR002698">
    <property type="entry name" value="FTHF_cligase"/>
</dbReference>
<feature type="compositionally biased region" description="Basic and acidic residues" evidence="3">
    <location>
        <begin position="250"/>
        <end position="260"/>
    </location>
</feature>
<dbReference type="OMA" id="NPMSITW"/>
<sequence>MTEEQLSPEVTKHSFRQKIWDYLMKNELTNFPLSVYDRIPNFKGATEAALRLAELEEFKKAGVVEINTDKPQEPVRFLALEANKEILVPIPRLRSGLFLHVTPVAGITKHKLRTLSKIYGLMKVGKPLGVESNIKVDLVVVGSVCVSRDGYRLGKGKGFADLEFAMMMRMGAVTQDTLVITTVHDCQVLDSLPPTLFKEYDVPVDIIVTPTQTIIVNPRLKKPTNIIWHMLSERRLKTMPILQQLKEMDEKDGKVVTLKEEDSDTEVQKPYRSQSSHLKDKKPFRARRNLAGNDAFEEGEKEKVVKTRFPKRRTFSKAKQDGNTNLSSNDMEEKLRNGDKNTQQRRRNPRPKSKSQVEFSLKLSNIYSGARIRDLKNALSERGVKPNEIVWQGCRGICYLHFNKLKKKTDLPEQPIQVDSIMANLQELRIGESTGNETDFIIVEPTKPISRIEVTDVTSV</sequence>
<feature type="region of interest" description="Disordered" evidence="3">
    <location>
        <begin position="250"/>
        <end position="358"/>
    </location>
</feature>
<dbReference type="Proteomes" id="UP000076502">
    <property type="component" value="Unassembled WGS sequence"/>
</dbReference>
<dbReference type="PANTHER" id="PTHR13017:SF0">
    <property type="entry name" value="METHENYLTETRAHYDROFOLATE SYNTHASE DOMAIN-CONTAINING PROTEIN"/>
    <property type="match status" value="1"/>
</dbReference>
<feature type="compositionally biased region" description="Basic residues" evidence="3">
    <location>
        <begin position="343"/>
        <end position="353"/>
    </location>
</feature>
<evidence type="ECO:0000313" key="5">
    <source>
        <dbReference type="Proteomes" id="UP000076502"/>
    </source>
</evidence>
<organism evidence="4 5">
    <name type="scientific">Dufourea novaeangliae</name>
    <name type="common">Sweat bee</name>
    <dbReference type="NCBI Taxonomy" id="178035"/>
    <lineage>
        <taxon>Eukaryota</taxon>
        <taxon>Metazoa</taxon>
        <taxon>Ecdysozoa</taxon>
        <taxon>Arthropoda</taxon>
        <taxon>Hexapoda</taxon>
        <taxon>Insecta</taxon>
        <taxon>Pterygota</taxon>
        <taxon>Neoptera</taxon>
        <taxon>Endopterygota</taxon>
        <taxon>Hymenoptera</taxon>
        <taxon>Apocrita</taxon>
        <taxon>Aculeata</taxon>
        <taxon>Apoidea</taxon>
        <taxon>Anthophila</taxon>
        <taxon>Halictidae</taxon>
        <taxon>Rophitinae</taxon>
        <taxon>Dufourea</taxon>
    </lineage>
</organism>
<reference evidence="4 5" key="1">
    <citation type="submission" date="2015-07" db="EMBL/GenBank/DDBJ databases">
        <title>The genome of Dufourea novaeangliae.</title>
        <authorList>
            <person name="Pan H."/>
            <person name="Kapheim K."/>
        </authorList>
    </citation>
    <scope>NUCLEOTIDE SEQUENCE [LARGE SCALE GENOMIC DNA]</scope>
    <source>
        <strain evidence="4">0120121106</strain>
        <tissue evidence="4">Whole body</tissue>
    </source>
</reference>
<evidence type="ECO:0000256" key="1">
    <source>
        <dbReference type="ARBA" id="ARBA00015518"/>
    </source>
</evidence>
<dbReference type="SUPFAM" id="SSF100950">
    <property type="entry name" value="NagB/RpiA/CoA transferase-like"/>
    <property type="match status" value="1"/>
</dbReference>
<protein>
    <recommendedName>
        <fullName evidence="1">Methenyltetrahydrofolate synthase domain-containing protein</fullName>
    </recommendedName>
</protein>
<proteinExistence type="predicted"/>
<dbReference type="AlphaFoldDB" id="A0A154PGH6"/>
<name>A0A154PGH6_DUFNO</name>
<dbReference type="GO" id="GO:0005737">
    <property type="term" value="C:cytoplasm"/>
    <property type="evidence" value="ECO:0007669"/>
    <property type="project" value="TreeGrafter"/>
</dbReference>
<dbReference type="InterPro" id="IPR037171">
    <property type="entry name" value="NagB/RpiA_transferase-like"/>
</dbReference>
<gene>
    <name evidence="4" type="ORF">WN55_01659</name>
</gene>
<dbReference type="Gene3D" id="3.40.50.10420">
    <property type="entry name" value="NagB/RpiA/CoA transferase-like"/>
    <property type="match status" value="1"/>
</dbReference>
<dbReference type="STRING" id="178035.A0A154PGH6"/>
<evidence type="ECO:0000256" key="3">
    <source>
        <dbReference type="SAM" id="MobiDB-lite"/>
    </source>
</evidence>
<feature type="compositionally biased region" description="Basic residues" evidence="3">
    <location>
        <begin position="306"/>
        <end position="316"/>
    </location>
</feature>
<evidence type="ECO:0000256" key="2">
    <source>
        <dbReference type="ARBA" id="ARBA00022884"/>
    </source>
</evidence>
<accession>A0A154PGH6</accession>
<dbReference type="Pfam" id="PF01812">
    <property type="entry name" value="5-FTHF_cyc-lig"/>
    <property type="match status" value="1"/>
</dbReference>
<dbReference type="InterPro" id="IPR024185">
    <property type="entry name" value="FTHF_cligase-like_sf"/>
</dbReference>
<keyword evidence="2" id="KW-0694">RNA-binding</keyword>
<evidence type="ECO:0000313" key="4">
    <source>
        <dbReference type="EMBL" id="KZC10959.1"/>
    </source>
</evidence>
<dbReference type="PANTHER" id="PTHR13017">
    <property type="entry name" value="5-FORMYLTETRAHYDROFOLATE CYCLO-LIGASE-RELATED"/>
    <property type="match status" value="1"/>
</dbReference>
<dbReference type="OrthoDB" id="433414at2759"/>
<dbReference type="EMBL" id="KQ434899">
    <property type="protein sequence ID" value="KZC10959.1"/>
    <property type="molecule type" value="Genomic_DNA"/>
</dbReference>